<keyword evidence="1" id="KW-0812">Transmembrane</keyword>
<dbReference type="Proteomes" id="UP000184357">
    <property type="component" value="Unassembled WGS sequence"/>
</dbReference>
<dbReference type="Pfam" id="PF12679">
    <property type="entry name" value="ABC2_membrane_2"/>
    <property type="match status" value="1"/>
</dbReference>
<feature type="transmembrane region" description="Helical" evidence="1">
    <location>
        <begin position="169"/>
        <end position="188"/>
    </location>
</feature>
<dbReference type="GO" id="GO:0140359">
    <property type="term" value="F:ABC-type transporter activity"/>
    <property type="evidence" value="ECO:0007669"/>
    <property type="project" value="InterPro"/>
</dbReference>
<organism evidence="2 3">
    <name type="scientific">Halobaculum gomorrense</name>
    <dbReference type="NCBI Taxonomy" id="43928"/>
    <lineage>
        <taxon>Archaea</taxon>
        <taxon>Methanobacteriati</taxon>
        <taxon>Methanobacteriota</taxon>
        <taxon>Stenosarchaea group</taxon>
        <taxon>Halobacteria</taxon>
        <taxon>Halobacteriales</taxon>
        <taxon>Haloferacaceae</taxon>
        <taxon>Halobaculum</taxon>
    </lineage>
</organism>
<evidence type="ECO:0000256" key="1">
    <source>
        <dbReference type="SAM" id="Phobius"/>
    </source>
</evidence>
<keyword evidence="3" id="KW-1185">Reference proteome</keyword>
<name>A0A1M5QD33_9EURY</name>
<reference evidence="2 3" key="1">
    <citation type="submission" date="2016-11" db="EMBL/GenBank/DDBJ databases">
        <authorList>
            <person name="Jaros S."/>
            <person name="Januszkiewicz K."/>
            <person name="Wedrychowicz H."/>
        </authorList>
    </citation>
    <scope>NUCLEOTIDE SEQUENCE [LARGE SCALE GENOMIC DNA]</scope>
    <source>
        <strain evidence="2 3">DSM 9297</strain>
    </source>
</reference>
<dbReference type="OrthoDB" id="86287at2157"/>
<keyword evidence="1" id="KW-1133">Transmembrane helix</keyword>
<evidence type="ECO:0000313" key="3">
    <source>
        <dbReference type="Proteomes" id="UP000184357"/>
    </source>
</evidence>
<protein>
    <submittedName>
        <fullName evidence="2">ABC-2 type transport system permease protein</fullName>
    </submittedName>
</protein>
<dbReference type="PANTHER" id="PTHR43471">
    <property type="entry name" value="ABC TRANSPORTER PERMEASE"/>
    <property type="match status" value="1"/>
</dbReference>
<dbReference type="GO" id="GO:0005886">
    <property type="term" value="C:plasma membrane"/>
    <property type="evidence" value="ECO:0007669"/>
    <property type="project" value="UniProtKB-SubCell"/>
</dbReference>
<keyword evidence="1" id="KW-0472">Membrane</keyword>
<feature type="transmembrane region" description="Helical" evidence="1">
    <location>
        <begin position="112"/>
        <end position="133"/>
    </location>
</feature>
<feature type="transmembrane region" description="Helical" evidence="1">
    <location>
        <begin position="20"/>
        <end position="38"/>
    </location>
</feature>
<proteinExistence type="predicted"/>
<evidence type="ECO:0000313" key="2">
    <source>
        <dbReference type="EMBL" id="SHH11830.1"/>
    </source>
</evidence>
<feature type="transmembrane region" description="Helical" evidence="1">
    <location>
        <begin position="258"/>
        <end position="277"/>
    </location>
</feature>
<dbReference type="PANTHER" id="PTHR43471:SF1">
    <property type="entry name" value="ABC TRANSPORTER PERMEASE PROTEIN NOSY-RELATED"/>
    <property type="match status" value="1"/>
</dbReference>
<feature type="transmembrane region" description="Helical" evidence="1">
    <location>
        <begin position="139"/>
        <end position="162"/>
    </location>
</feature>
<feature type="transmembrane region" description="Helical" evidence="1">
    <location>
        <begin position="50"/>
        <end position="78"/>
    </location>
</feature>
<dbReference type="AlphaFoldDB" id="A0A1M5QD33"/>
<gene>
    <name evidence="2" type="ORF">SAMN05443636_1845</name>
</gene>
<dbReference type="RefSeq" id="WP_073309083.1">
    <property type="nucleotide sequence ID" value="NZ_FQWV01000004.1"/>
</dbReference>
<accession>A0A1M5QD33</accession>
<dbReference type="STRING" id="43928.SAMN05443636_1845"/>
<dbReference type="EMBL" id="FQWV01000004">
    <property type="protein sequence ID" value="SHH11830.1"/>
    <property type="molecule type" value="Genomic_DNA"/>
</dbReference>
<sequence>MSVEAVARKDFQDAVRSRWLLGLTAFFVLLVSVVVYFVRPGPGQTIPTSALLGSFLVRDALVTTLIPLIALVVSYNAVVGERETGSLKLLLALPHSRSDVVFGKVAGRAGAIAVPVSVGFLLPALVAAIGPLSLQIGTFLGYILLTLLLSSAFVAIAVGFSAAVSSNRLAIGGAVGLYFLFVPLWGAIQFPLRLYLGTGGAPGWLPLSGTELLRLLRLLNPTGSFKIVAGEWVSTTLFAAGQASVEGGAGQYATAMEIAAFAMLAAWLLVPPLLGLWRFEGADL</sequence>